<dbReference type="Proteomes" id="UP001346877">
    <property type="component" value="Chromosome"/>
</dbReference>
<name>A0ABZ1PF84_9ACTN</name>
<evidence type="ECO:0000313" key="1">
    <source>
        <dbReference type="EMBL" id="WUI82257.1"/>
    </source>
</evidence>
<proteinExistence type="predicted"/>
<gene>
    <name evidence="1" type="ORF">OG375_31060</name>
</gene>
<sequence>MSGRTLGRLLGSFLVLSALAAGVFVGGPWDGYMHTADFIWNMPAPH</sequence>
<organism evidence="1 2">
    <name type="scientific">Micromonospora zamorensis</name>
    <dbReference type="NCBI Taxonomy" id="709883"/>
    <lineage>
        <taxon>Bacteria</taxon>
        <taxon>Bacillati</taxon>
        <taxon>Actinomycetota</taxon>
        <taxon>Actinomycetes</taxon>
        <taxon>Micromonosporales</taxon>
        <taxon>Micromonosporaceae</taxon>
        <taxon>Micromonospora</taxon>
    </lineage>
</organism>
<keyword evidence="2" id="KW-1185">Reference proteome</keyword>
<evidence type="ECO:0000313" key="2">
    <source>
        <dbReference type="Proteomes" id="UP001346877"/>
    </source>
</evidence>
<dbReference type="GeneID" id="99764474"/>
<dbReference type="EMBL" id="CP107941">
    <property type="protein sequence ID" value="WUI82257.1"/>
    <property type="molecule type" value="Genomic_DNA"/>
</dbReference>
<protein>
    <submittedName>
        <fullName evidence="1">Uncharacterized protein</fullName>
    </submittedName>
</protein>
<reference evidence="1 2" key="1">
    <citation type="submission" date="2022-10" db="EMBL/GenBank/DDBJ databases">
        <title>The complete genomes of actinobacterial strains from the NBC collection.</title>
        <authorList>
            <person name="Joergensen T.S."/>
            <person name="Alvarez Arevalo M."/>
            <person name="Sterndorff E.B."/>
            <person name="Faurdal D."/>
            <person name="Vuksanovic O."/>
            <person name="Mourched A.-S."/>
            <person name="Charusanti P."/>
            <person name="Shaw S."/>
            <person name="Blin K."/>
            <person name="Weber T."/>
        </authorList>
    </citation>
    <scope>NUCLEOTIDE SEQUENCE [LARGE SCALE GENOMIC DNA]</scope>
    <source>
        <strain evidence="1 2">NBC_00396</strain>
    </source>
</reference>
<accession>A0ABZ1PF84</accession>
<dbReference type="RefSeq" id="WP_157744079.1">
    <property type="nucleotide sequence ID" value="NZ_CP107892.1"/>
</dbReference>